<dbReference type="Gene3D" id="2.60.40.1240">
    <property type="match status" value="1"/>
</dbReference>
<organism evidence="2 3">
    <name type="scientific">Glutamicibacter soli</name>
    <dbReference type="NCBI Taxonomy" id="453836"/>
    <lineage>
        <taxon>Bacteria</taxon>
        <taxon>Bacillati</taxon>
        <taxon>Actinomycetota</taxon>
        <taxon>Actinomycetes</taxon>
        <taxon>Micrococcales</taxon>
        <taxon>Micrococcaceae</taxon>
        <taxon>Glutamicibacter</taxon>
    </lineage>
</organism>
<gene>
    <name evidence="2" type="ORF">C1H84_01925</name>
</gene>
<dbReference type="AlphaFoldDB" id="A0A365YNG0"/>
<evidence type="ECO:0000256" key="1">
    <source>
        <dbReference type="ARBA" id="ARBA00022729"/>
    </source>
</evidence>
<keyword evidence="3" id="KW-1185">Reference proteome</keyword>
<proteinExistence type="predicted"/>
<comment type="caution">
    <text evidence="2">The sequence shown here is derived from an EMBL/GenBank/DDBJ whole genome shotgun (WGS) entry which is preliminary data.</text>
</comment>
<dbReference type="InterPro" id="IPR029050">
    <property type="entry name" value="Immunoprotect_excell_Ig-like"/>
</dbReference>
<protein>
    <recommendedName>
        <fullName evidence="4">DUF4352 domain-containing protein</fullName>
    </recommendedName>
</protein>
<reference evidence="2 3" key="1">
    <citation type="submission" date="2018-01" db="EMBL/GenBank/DDBJ databases">
        <title>Glutamicibacter soli strain NHPC-3 Whole genome sequence and assembly.</title>
        <authorList>
            <person name="Choudhury P."/>
            <person name="Gupta D."/>
            <person name="Sengupta K."/>
            <person name="Jawed A."/>
            <person name="Sultana N."/>
            <person name="Saha P."/>
        </authorList>
    </citation>
    <scope>NUCLEOTIDE SEQUENCE [LARGE SCALE GENOMIC DNA]</scope>
    <source>
        <strain evidence="2 3">NHPC-3</strain>
    </source>
</reference>
<name>A0A365YNG0_9MICC</name>
<evidence type="ECO:0000313" key="3">
    <source>
        <dbReference type="Proteomes" id="UP000252167"/>
    </source>
</evidence>
<sequence length="146" mass="15851">MFRVGDDVSLSDYSGADWATLRLEKVSAKVKCTEPYQEPVAKGNKLVAMTFSAKTEASPSGDADSLWMGAFAWKFYDDNGVTYNGELSSDATYYCLPEKKMLPSEMGPGEKATGVVLVEVPDLKGTVAHEDFGIEFDLATALKESD</sequence>
<accession>A0A365YNG0</accession>
<dbReference type="Proteomes" id="UP000252167">
    <property type="component" value="Unassembled WGS sequence"/>
</dbReference>
<evidence type="ECO:0008006" key="4">
    <source>
        <dbReference type="Google" id="ProtNLM"/>
    </source>
</evidence>
<dbReference type="EMBL" id="POAF01000001">
    <property type="protein sequence ID" value="RBM04079.1"/>
    <property type="molecule type" value="Genomic_DNA"/>
</dbReference>
<keyword evidence="1" id="KW-0732">Signal</keyword>
<evidence type="ECO:0000313" key="2">
    <source>
        <dbReference type="EMBL" id="RBM04079.1"/>
    </source>
</evidence>